<proteinExistence type="predicted"/>
<keyword evidence="2" id="KW-1185">Reference proteome</keyword>
<accession>A0AAD1FEM5</accession>
<evidence type="ECO:0000313" key="2">
    <source>
        <dbReference type="Proteomes" id="UP000218554"/>
    </source>
</evidence>
<reference evidence="1 2" key="2">
    <citation type="journal article" date="2017" name="Int. J. Syst. Evol. Microbiol.">
        <title>Pseudomonas furukawaii sp. nov., a polychlorinated biphenyl-degrading bacterium isolated from biphenyl-contaminated soil in Japan.</title>
        <authorList>
            <person name="Kimura N."/>
            <person name="Watanabe T."/>
            <person name="Suenaga H."/>
            <person name="Fujihara H."/>
            <person name="Futagami T."/>
            <person name="Goto M."/>
            <person name="Hanada S."/>
            <person name="Hirose J."/>
        </authorList>
    </citation>
    <scope>NUCLEOTIDE SEQUENCE [LARGE SCALE GENOMIC DNA]</scope>
    <source>
        <strain evidence="2">DSM 10086 / NBRC 110670 / KF707</strain>
    </source>
</reference>
<sequence>MRAASWAVPLPVCHATLGSCASVAEVHRGDSSPRRWTVAELK</sequence>
<evidence type="ECO:0000313" key="1">
    <source>
        <dbReference type="EMBL" id="BAU72613.1"/>
    </source>
</evidence>
<dbReference type="KEGG" id="pfuw:KF707C_9250"/>
<dbReference type="EMBL" id="AP014862">
    <property type="protein sequence ID" value="BAU72613.1"/>
    <property type="molecule type" value="Genomic_DNA"/>
</dbReference>
<dbReference type="AlphaFoldDB" id="A0AAD1FEM5"/>
<gene>
    <name evidence="1" type="ORF">KF707C_9250</name>
</gene>
<protein>
    <submittedName>
        <fullName evidence="1">Uncharacterized protein</fullName>
    </submittedName>
</protein>
<dbReference type="Proteomes" id="UP000218554">
    <property type="component" value="Chromosome"/>
</dbReference>
<name>A0AAD1FEM5_METFU</name>
<reference evidence="2" key="1">
    <citation type="submission" date="2015-05" db="EMBL/GenBank/DDBJ databases">
        <title>Draft genome sequencing of a biphenyl-degrading bacterium, Pseudomonas balearica KF707 (=NBRC110670).</title>
        <authorList>
            <person name="Kimura N."/>
            <person name="Hirose J."/>
            <person name="Watanabe T."/>
            <person name="Suenaga H."/>
            <person name="Fujihara H."/>
            <person name="Noguchi M."/>
            <person name="Hashimoto M."/>
            <person name="Shimodaira J."/>
            <person name="Tsuchikane K."/>
            <person name="Hosoyama A."/>
            <person name="Yamazoe A."/>
            <person name="Fujita N."/>
            <person name="Furukawa K."/>
        </authorList>
    </citation>
    <scope>NUCLEOTIDE SEQUENCE [LARGE SCALE GENOMIC DNA]</scope>
    <source>
        <strain evidence="2">DSM 10086 / NBRC 110670 / KF707</strain>
    </source>
</reference>
<organism evidence="1 2">
    <name type="scientific">Metapseudomonas furukawaii</name>
    <name type="common">Pseudomonas furukawaii</name>
    <dbReference type="NCBI Taxonomy" id="1149133"/>
    <lineage>
        <taxon>Bacteria</taxon>
        <taxon>Pseudomonadati</taxon>
        <taxon>Pseudomonadota</taxon>
        <taxon>Gammaproteobacteria</taxon>
        <taxon>Pseudomonadales</taxon>
        <taxon>Pseudomonadaceae</taxon>
        <taxon>Metapseudomonas</taxon>
    </lineage>
</organism>
<dbReference type="PROSITE" id="PS51257">
    <property type="entry name" value="PROKAR_LIPOPROTEIN"/>
    <property type="match status" value="1"/>
</dbReference>